<feature type="compositionally biased region" description="Polar residues" evidence="1">
    <location>
        <begin position="70"/>
        <end position="79"/>
    </location>
</feature>
<protein>
    <submittedName>
        <fullName evidence="2">Uncharacterized protein</fullName>
    </submittedName>
</protein>
<organism evidence="2 3">
    <name type="scientific">Clonostachys byssicola</name>
    <dbReference type="NCBI Taxonomy" id="160290"/>
    <lineage>
        <taxon>Eukaryota</taxon>
        <taxon>Fungi</taxon>
        <taxon>Dikarya</taxon>
        <taxon>Ascomycota</taxon>
        <taxon>Pezizomycotina</taxon>
        <taxon>Sordariomycetes</taxon>
        <taxon>Hypocreomycetidae</taxon>
        <taxon>Hypocreales</taxon>
        <taxon>Bionectriaceae</taxon>
        <taxon>Clonostachys</taxon>
    </lineage>
</organism>
<comment type="caution">
    <text evidence="2">The sequence shown here is derived from an EMBL/GenBank/DDBJ whole genome shotgun (WGS) entry which is preliminary data.</text>
</comment>
<dbReference type="Proteomes" id="UP000754883">
    <property type="component" value="Unassembled WGS sequence"/>
</dbReference>
<reference evidence="2 3" key="2">
    <citation type="submission" date="2021-10" db="EMBL/GenBank/DDBJ databases">
        <authorList>
            <person name="Piombo E."/>
        </authorList>
    </citation>
    <scope>NUCLEOTIDE SEQUENCE [LARGE SCALE GENOMIC DNA]</scope>
</reference>
<evidence type="ECO:0000313" key="3">
    <source>
        <dbReference type="Proteomes" id="UP000754883"/>
    </source>
</evidence>
<gene>
    <name evidence="2" type="ORF">CBYS24578_00003481</name>
</gene>
<dbReference type="AlphaFoldDB" id="A0A9N9USN9"/>
<feature type="compositionally biased region" description="Low complexity" evidence="1">
    <location>
        <begin position="53"/>
        <end position="69"/>
    </location>
</feature>
<evidence type="ECO:0000313" key="2">
    <source>
        <dbReference type="EMBL" id="CAG9998124.1"/>
    </source>
</evidence>
<proteinExistence type="predicted"/>
<dbReference type="EMBL" id="CABFNO020001546">
    <property type="protein sequence ID" value="CAG9998124.1"/>
    <property type="molecule type" value="Genomic_DNA"/>
</dbReference>
<evidence type="ECO:0000256" key="1">
    <source>
        <dbReference type="SAM" id="MobiDB-lite"/>
    </source>
</evidence>
<feature type="region of interest" description="Disordered" evidence="1">
    <location>
        <begin position="50"/>
        <end position="79"/>
    </location>
</feature>
<accession>A0A9N9USN9</accession>
<reference evidence="3" key="1">
    <citation type="submission" date="2019-06" db="EMBL/GenBank/DDBJ databases">
        <authorList>
            <person name="Broberg M."/>
        </authorList>
    </citation>
    <scope>NUCLEOTIDE SEQUENCE [LARGE SCALE GENOMIC DNA]</scope>
</reference>
<name>A0A9N9USN9_9HYPO</name>
<sequence length="213" mass="23223">MYIRLRFVLTYISRSITNTVSSGCPLNSLPFTRTRPLASSGNTILPFVPLGATTSTSTPPSSPTVTLPSNHPSPVSNPAQTLLSPSPSCGLNDHLLPPISSRRKPSTPVTSAVVGPELHPCASDVYAASYFQALRERRPREQPTAIIQEIPPQPPQQPLRPFSVPRPVQVRQQLEPGHERRDGVLELWRHGADVVPVALQTFAHCHALGFVLR</sequence>
<keyword evidence="3" id="KW-1185">Reference proteome</keyword>